<dbReference type="AlphaFoldDB" id="A0A382BH87"/>
<organism evidence="1">
    <name type="scientific">marine metagenome</name>
    <dbReference type="NCBI Taxonomy" id="408172"/>
    <lineage>
        <taxon>unclassified sequences</taxon>
        <taxon>metagenomes</taxon>
        <taxon>ecological metagenomes</taxon>
    </lineage>
</organism>
<protein>
    <submittedName>
        <fullName evidence="1">Uncharacterized protein</fullName>
    </submittedName>
</protein>
<evidence type="ECO:0000313" key="1">
    <source>
        <dbReference type="EMBL" id="SVB12979.1"/>
    </source>
</evidence>
<dbReference type="EMBL" id="UINC01029745">
    <property type="protein sequence ID" value="SVB12979.1"/>
    <property type="molecule type" value="Genomic_DNA"/>
</dbReference>
<proteinExistence type="predicted"/>
<gene>
    <name evidence="1" type="ORF">METZ01_LOCUS165833</name>
</gene>
<accession>A0A382BH87</accession>
<reference evidence="1" key="1">
    <citation type="submission" date="2018-05" db="EMBL/GenBank/DDBJ databases">
        <authorList>
            <person name="Lanie J.A."/>
            <person name="Ng W.-L."/>
            <person name="Kazmierczak K.M."/>
            <person name="Andrzejewski T.M."/>
            <person name="Davidsen T.M."/>
            <person name="Wayne K.J."/>
            <person name="Tettelin H."/>
            <person name="Glass J.I."/>
            <person name="Rusch D."/>
            <person name="Podicherti R."/>
            <person name="Tsui H.-C.T."/>
            <person name="Winkler M.E."/>
        </authorList>
    </citation>
    <scope>NUCLEOTIDE SEQUENCE</scope>
</reference>
<sequence length="40" mass="4567">MKRSATIFILLLAINMSCTLERNVSEEDAIALLYDYFNAI</sequence>
<name>A0A382BH87_9ZZZZ</name>
<feature type="non-terminal residue" evidence="1">
    <location>
        <position position="40"/>
    </location>
</feature>